<dbReference type="RefSeq" id="WP_214814148.1">
    <property type="nucleotide sequence ID" value="NZ_CP075901.1"/>
</dbReference>
<evidence type="ECO:0000313" key="3">
    <source>
        <dbReference type="Proteomes" id="UP000679498"/>
    </source>
</evidence>
<keyword evidence="2" id="KW-0614">Plasmid</keyword>
<organism evidence="2 3">
    <name type="scientific">Exiguobacterium acetylicum</name>
    <name type="common">Brevibacterium acetylicum</name>
    <dbReference type="NCBI Taxonomy" id="41170"/>
    <lineage>
        <taxon>Bacteria</taxon>
        <taxon>Bacillati</taxon>
        <taxon>Bacillota</taxon>
        <taxon>Bacilli</taxon>
        <taxon>Bacillales</taxon>
        <taxon>Bacillales Family XII. Incertae Sedis</taxon>
        <taxon>Exiguobacterium</taxon>
    </lineage>
</organism>
<evidence type="ECO:0008006" key="4">
    <source>
        <dbReference type="Google" id="ProtNLM"/>
    </source>
</evidence>
<reference evidence="2 3" key="1">
    <citation type="submission" date="2021-05" db="EMBL/GenBank/DDBJ databases">
        <title>Biocontrol using Exiguobacterium acetylicum SI17 against litchi downy blight caused by Peronophythora litchii.</title>
        <authorList>
            <person name="Zheng L."/>
        </authorList>
    </citation>
    <scope>NUCLEOTIDE SEQUENCE [LARGE SCALE GENOMIC DNA]</scope>
    <source>
        <strain evidence="2 3">SI17</strain>
        <plasmid evidence="2 3">p4</plasmid>
    </source>
</reference>
<proteinExistence type="predicted"/>
<dbReference type="Proteomes" id="UP000679498">
    <property type="component" value="Plasmid p4"/>
</dbReference>
<evidence type="ECO:0000313" key="2">
    <source>
        <dbReference type="EMBL" id="QWB31970.1"/>
    </source>
</evidence>
<accession>A0ABX8GE88</accession>
<sequence length="96" mass="11163">MNWFTLNLIVASIFTVLSFVCLLTIIVLKIKYGFSLEKNLGTTKGEEISSSKNLDWSDKKIQFFHTVYFFIRLVTLPIVIVGMLGLWLKYLLNHYL</sequence>
<keyword evidence="1" id="KW-0472">Membrane</keyword>
<feature type="transmembrane region" description="Helical" evidence="1">
    <location>
        <begin position="6"/>
        <end position="28"/>
    </location>
</feature>
<dbReference type="EMBL" id="CP075901">
    <property type="protein sequence ID" value="QWB31970.1"/>
    <property type="molecule type" value="Genomic_DNA"/>
</dbReference>
<dbReference type="GeneID" id="88813517"/>
<keyword evidence="1" id="KW-0812">Transmembrane</keyword>
<name>A0ABX8GE88_EXIAC</name>
<feature type="transmembrane region" description="Helical" evidence="1">
    <location>
        <begin position="67"/>
        <end position="88"/>
    </location>
</feature>
<keyword evidence="3" id="KW-1185">Reference proteome</keyword>
<geneLocation type="plasmid" evidence="2 3">
    <name>p4</name>
</geneLocation>
<keyword evidence="1" id="KW-1133">Transmembrane helix</keyword>
<protein>
    <recommendedName>
        <fullName evidence="4">DUF3899 domain-containing protein</fullName>
    </recommendedName>
</protein>
<evidence type="ECO:0000256" key="1">
    <source>
        <dbReference type="SAM" id="Phobius"/>
    </source>
</evidence>
<gene>
    <name evidence="2" type="ORF">KKI46_17575</name>
</gene>